<dbReference type="AlphaFoldDB" id="A0A0L0FR07"/>
<organism evidence="1 2">
    <name type="scientific">Sphaeroforma arctica JP610</name>
    <dbReference type="NCBI Taxonomy" id="667725"/>
    <lineage>
        <taxon>Eukaryota</taxon>
        <taxon>Ichthyosporea</taxon>
        <taxon>Ichthyophonida</taxon>
        <taxon>Sphaeroforma</taxon>
    </lineage>
</organism>
<dbReference type="EMBL" id="KQ242348">
    <property type="protein sequence ID" value="KNC79200.1"/>
    <property type="molecule type" value="Genomic_DNA"/>
</dbReference>
<sequence>MYLFTLVYACIQPKHYEEALVSEGIRKAIDEGIVTRDELFIQTKFTSLEGQDRSRMPYDAAMSLPEQVFYRLLMDMGITPLSGTTDERHMQEDIAVLDQPLTTHEVKKLVQYFRLDK</sequence>
<evidence type="ECO:0000313" key="1">
    <source>
        <dbReference type="EMBL" id="KNC79200.1"/>
    </source>
</evidence>
<dbReference type="STRING" id="667725.A0A0L0FR07"/>
<reference evidence="1 2" key="1">
    <citation type="submission" date="2011-02" db="EMBL/GenBank/DDBJ databases">
        <title>The Genome Sequence of Sphaeroforma arctica JP610.</title>
        <authorList>
            <consortium name="The Broad Institute Genome Sequencing Platform"/>
            <person name="Russ C."/>
            <person name="Cuomo C."/>
            <person name="Young S.K."/>
            <person name="Zeng Q."/>
            <person name="Gargeya S."/>
            <person name="Alvarado L."/>
            <person name="Berlin A."/>
            <person name="Chapman S.B."/>
            <person name="Chen Z."/>
            <person name="Freedman E."/>
            <person name="Gellesch M."/>
            <person name="Goldberg J."/>
            <person name="Griggs A."/>
            <person name="Gujja S."/>
            <person name="Heilman E."/>
            <person name="Heiman D."/>
            <person name="Howarth C."/>
            <person name="Mehta T."/>
            <person name="Neiman D."/>
            <person name="Pearson M."/>
            <person name="Roberts A."/>
            <person name="Saif S."/>
            <person name="Shea T."/>
            <person name="Shenoy N."/>
            <person name="Sisk P."/>
            <person name="Stolte C."/>
            <person name="Sykes S."/>
            <person name="White J."/>
            <person name="Yandava C."/>
            <person name="Burger G."/>
            <person name="Gray M.W."/>
            <person name="Holland P.W.H."/>
            <person name="King N."/>
            <person name="Lang F.B.F."/>
            <person name="Roger A.J."/>
            <person name="Ruiz-Trillo I."/>
            <person name="Haas B."/>
            <person name="Nusbaum C."/>
            <person name="Birren B."/>
        </authorList>
    </citation>
    <scope>NUCLEOTIDE SEQUENCE [LARGE SCALE GENOMIC DNA]</scope>
    <source>
        <strain evidence="1 2">JP610</strain>
    </source>
</reference>
<dbReference type="Proteomes" id="UP000054560">
    <property type="component" value="Unassembled WGS sequence"/>
</dbReference>
<keyword evidence="2" id="KW-1185">Reference proteome</keyword>
<evidence type="ECO:0000313" key="2">
    <source>
        <dbReference type="Proteomes" id="UP000054560"/>
    </source>
</evidence>
<protein>
    <submittedName>
        <fullName evidence="1">Uncharacterized protein</fullName>
    </submittedName>
</protein>
<proteinExistence type="predicted"/>
<accession>A0A0L0FR07</accession>
<dbReference type="RefSeq" id="XP_014153102.1">
    <property type="nucleotide sequence ID" value="XM_014297627.1"/>
</dbReference>
<dbReference type="GeneID" id="25908903"/>
<gene>
    <name evidence="1" type="ORF">SARC_08399</name>
</gene>
<dbReference type="OrthoDB" id="5357513at2759"/>
<dbReference type="Gene3D" id="3.20.20.100">
    <property type="entry name" value="NADP-dependent oxidoreductase domain"/>
    <property type="match status" value="1"/>
</dbReference>
<dbReference type="InterPro" id="IPR036812">
    <property type="entry name" value="NAD(P)_OxRdtase_dom_sf"/>
</dbReference>
<name>A0A0L0FR07_9EUKA</name>
<dbReference type="SUPFAM" id="SSF51430">
    <property type="entry name" value="NAD(P)-linked oxidoreductase"/>
    <property type="match status" value="1"/>
</dbReference>